<evidence type="ECO:0000256" key="8">
    <source>
        <dbReference type="ARBA" id="ARBA00023027"/>
    </source>
</evidence>
<keyword evidence="8 10" id="KW-0520">NAD</keyword>
<evidence type="ECO:0000256" key="7">
    <source>
        <dbReference type="ARBA" id="ARBA00022840"/>
    </source>
</evidence>
<dbReference type="HAMAP" id="MF_00244">
    <property type="entry name" value="NaMN_adenylyltr"/>
    <property type="match status" value="1"/>
</dbReference>
<evidence type="ECO:0000256" key="10">
    <source>
        <dbReference type="HAMAP-Rule" id="MF_00244"/>
    </source>
</evidence>
<evidence type="ECO:0000256" key="1">
    <source>
        <dbReference type="ARBA" id="ARBA00002324"/>
    </source>
</evidence>
<dbReference type="AlphaFoldDB" id="A0A4V3A404"/>
<evidence type="ECO:0000259" key="11">
    <source>
        <dbReference type="Pfam" id="PF01467"/>
    </source>
</evidence>
<name>A0A4V3A404_9LACO</name>
<dbReference type="InterPro" id="IPR014729">
    <property type="entry name" value="Rossmann-like_a/b/a_fold"/>
</dbReference>
<evidence type="ECO:0000256" key="5">
    <source>
        <dbReference type="ARBA" id="ARBA00022695"/>
    </source>
</evidence>
<dbReference type="RefSeq" id="WP_010619958.1">
    <property type="nucleotide sequence ID" value="NZ_CP042371.1"/>
</dbReference>
<dbReference type="OrthoDB" id="5295945at2"/>
<dbReference type="GO" id="GO:0005524">
    <property type="term" value="F:ATP binding"/>
    <property type="evidence" value="ECO:0007669"/>
    <property type="project" value="UniProtKB-KW"/>
</dbReference>
<dbReference type="EC" id="2.7.7.18" evidence="10"/>
<dbReference type="PANTHER" id="PTHR39321:SF3">
    <property type="entry name" value="PHOSPHOPANTETHEINE ADENYLYLTRANSFERASE"/>
    <property type="match status" value="1"/>
</dbReference>
<evidence type="ECO:0000313" key="13">
    <source>
        <dbReference type="Proteomes" id="UP000294854"/>
    </source>
</evidence>
<dbReference type="UniPathway" id="UPA00253">
    <property type="reaction ID" value="UER00332"/>
</dbReference>
<dbReference type="Gene3D" id="3.40.50.620">
    <property type="entry name" value="HUPs"/>
    <property type="match status" value="1"/>
</dbReference>
<dbReference type="NCBIfam" id="NF000841">
    <property type="entry name" value="PRK00071.1-4"/>
    <property type="match status" value="1"/>
</dbReference>
<evidence type="ECO:0000256" key="2">
    <source>
        <dbReference type="ARBA" id="ARBA00005019"/>
    </source>
</evidence>
<dbReference type="STRING" id="1122149.FD44_GL001149"/>
<dbReference type="NCBIfam" id="TIGR00125">
    <property type="entry name" value="cyt_tran_rel"/>
    <property type="match status" value="1"/>
</dbReference>
<comment type="pathway">
    <text evidence="2 10">Cofactor biosynthesis; NAD(+) biosynthesis; deamido-NAD(+) from nicotinate D-ribonucleotide: step 1/1.</text>
</comment>
<dbReference type="InterPro" id="IPR004821">
    <property type="entry name" value="Cyt_trans-like"/>
</dbReference>
<dbReference type="Pfam" id="PF01467">
    <property type="entry name" value="CTP_transf_like"/>
    <property type="match status" value="1"/>
</dbReference>
<feature type="domain" description="Cytidyltransferase-like" evidence="11">
    <location>
        <begin position="27"/>
        <end position="182"/>
    </location>
</feature>
<keyword evidence="13" id="KW-1185">Reference proteome</keyword>
<dbReference type="InterPro" id="IPR005248">
    <property type="entry name" value="NadD/NMNAT"/>
</dbReference>
<keyword evidence="4 10" id="KW-0808">Transferase</keyword>
<dbReference type="EMBL" id="PUFO01000041">
    <property type="protein sequence ID" value="TDG78433.1"/>
    <property type="molecule type" value="Genomic_DNA"/>
</dbReference>
<dbReference type="CDD" id="cd02165">
    <property type="entry name" value="NMNAT"/>
    <property type="match status" value="1"/>
</dbReference>
<keyword evidence="7 10" id="KW-0067">ATP-binding</keyword>
<comment type="similarity">
    <text evidence="10">Belongs to the NadD family.</text>
</comment>
<evidence type="ECO:0000256" key="9">
    <source>
        <dbReference type="ARBA" id="ARBA00048721"/>
    </source>
</evidence>
<proteinExistence type="inferred from homology"/>
<dbReference type="NCBIfam" id="NF000840">
    <property type="entry name" value="PRK00071.1-3"/>
    <property type="match status" value="1"/>
</dbReference>
<evidence type="ECO:0000256" key="4">
    <source>
        <dbReference type="ARBA" id="ARBA00022679"/>
    </source>
</evidence>
<evidence type="ECO:0000256" key="6">
    <source>
        <dbReference type="ARBA" id="ARBA00022741"/>
    </source>
</evidence>
<accession>A0A4V3A404</accession>
<protein>
    <recommendedName>
        <fullName evidence="10">Probable nicotinate-nucleotide adenylyltransferase</fullName>
        <ecNumber evidence="10">2.7.7.18</ecNumber>
    </recommendedName>
    <alternativeName>
        <fullName evidence="10">Deamido-NAD(+) diphosphorylase</fullName>
    </alternativeName>
    <alternativeName>
        <fullName evidence="10">Deamido-NAD(+) pyrophosphorylase</fullName>
    </alternativeName>
    <alternativeName>
        <fullName evidence="10">Nicotinate mononucleotide adenylyltransferase</fullName>
        <shortName evidence="10">NaMN adenylyltransferase</shortName>
    </alternativeName>
</protein>
<dbReference type="PANTHER" id="PTHR39321">
    <property type="entry name" value="NICOTINATE-NUCLEOTIDE ADENYLYLTRANSFERASE-RELATED"/>
    <property type="match status" value="1"/>
</dbReference>
<reference evidence="12 13" key="1">
    <citation type="journal article" date="2019" name="Appl. Microbiol. Biotechnol.">
        <title>Uncovering carbohydrate metabolism through a genotype-phenotype association study of 56 lactic acid bacteria genomes.</title>
        <authorList>
            <person name="Buron-Moles G."/>
            <person name="Chailyan A."/>
            <person name="Dolejs I."/>
            <person name="Forster J."/>
            <person name="Miks M.H."/>
        </authorList>
    </citation>
    <scope>NUCLEOTIDE SEQUENCE [LARGE SCALE GENOMIC DNA]</scope>
    <source>
        <strain evidence="12 13">ATCC 49373</strain>
    </source>
</reference>
<dbReference type="SUPFAM" id="SSF52374">
    <property type="entry name" value="Nucleotidylyl transferase"/>
    <property type="match status" value="1"/>
</dbReference>
<keyword evidence="5 10" id="KW-0548">Nucleotidyltransferase</keyword>
<dbReference type="NCBIfam" id="TIGR00482">
    <property type="entry name" value="nicotinate (nicotinamide) nucleotide adenylyltransferase"/>
    <property type="match status" value="1"/>
</dbReference>
<comment type="caution">
    <text evidence="12">The sequence shown here is derived from an EMBL/GenBank/DDBJ whole genome shotgun (WGS) entry which is preliminary data.</text>
</comment>
<evidence type="ECO:0000256" key="3">
    <source>
        <dbReference type="ARBA" id="ARBA00022642"/>
    </source>
</evidence>
<comment type="catalytic activity">
    <reaction evidence="9 10">
        <text>nicotinate beta-D-ribonucleotide + ATP + H(+) = deamido-NAD(+) + diphosphate</text>
        <dbReference type="Rhea" id="RHEA:22860"/>
        <dbReference type="ChEBI" id="CHEBI:15378"/>
        <dbReference type="ChEBI" id="CHEBI:30616"/>
        <dbReference type="ChEBI" id="CHEBI:33019"/>
        <dbReference type="ChEBI" id="CHEBI:57502"/>
        <dbReference type="ChEBI" id="CHEBI:58437"/>
        <dbReference type="EC" id="2.7.7.18"/>
    </reaction>
</comment>
<organism evidence="12 13">
    <name type="scientific">Secundilactobacillus malefermentans</name>
    <dbReference type="NCBI Taxonomy" id="176292"/>
    <lineage>
        <taxon>Bacteria</taxon>
        <taxon>Bacillati</taxon>
        <taxon>Bacillota</taxon>
        <taxon>Bacilli</taxon>
        <taxon>Lactobacillales</taxon>
        <taxon>Lactobacillaceae</taxon>
        <taxon>Secundilactobacillus</taxon>
    </lineage>
</organism>
<gene>
    <name evidence="10" type="primary">nadD</name>
    <name evidence="12" type="ORF">C5L31_000376</name>
</gene>
<keyword evidence="3 10" id="KW-0662">Pyridine nucleotide biosynthesis</keyword>
<dbReference type="GO" id="GO:0004515">
    <property type="term" value="F:nicotinate-nucleotide adenylyltransferase activity"/>
    <property type="evidence" value="ECO:0007669"/>
    <property type="project" value="UniProtKB-UniRule"/>
</dbReference>
<comment type="function">
    <text evidence="1 10">Catalyzes the reversible adenylation of nicotinate mononucleotide (NaMN) to nicotinic acid adenine dinucleotide (NaAD).</text>
</comment>
<keyword evidence="6 10" id="KW-0547">Nucleotide-binding</keyword>
<evidence type="ECO:0000313" key="12">
    <source>
        <dbReference type="EMBL" id="TDG78433.1"/>
    </source>
</evidence>
<dbReference type="GO" id="GO:0009435">
    <property type="term" value="P:NAD+ biosynthetic process"/>
    <property type="evidence" value="ECO:0007669"/>
    <property type="project" value="UniProtKB-UniRule"/>
</dbReference>
<dbReference type="Proteomes" id="UP000294854">
    <property type="component" value="Unassembled WGS sequence"/>
</dbReference>
<sequence>MVNVFERTKTQTVKLLATSIKKKRVGILGGTFNPPHLGHLIIADQVADQLDLDEVLFMPDATPPHVDKKLAIDAKDRAKMVAASIHNNPRFHLELSEIMRGGVSYTYDTMLELRRRHPENDYFFIIGGDMVAYLPKWHRIAELQKIVKFVGVRREGYEIKSDFPVIWVDVPLIDVSSTLIRKKIRNHHSIHYLVTPGVEQYIKEHQLYLD</sequence>